<dbReference type="NCBIfam" id="TIGR04183">
    <property type="entry name" value="Por_Secre_tail"/>
    <property type="match status" value="1"/>
</dbReference>
<name>A0A5C7GHE6_9FLAO</name>
<accession>A0A5C7GHE6</accession>
<gene>
    <name evidence="2" type="ORF">FUA22_10650</name>
</gene>
<dbReference type="Proteomes" id="UP000321080">
    <property type="component" value="Unassembled WGS sequence"/>
</dbReference>
<comment type="caution">
    <text evidence="2">The sequence shown here is derived from an EMBL/GenBank/DDBJ whole genome shotgun (WGS) entry which is preliminary data.</text>
</comment>
<reference evidence="2 3" key="1">
    <citation type="submission" date="2019-08" db="EMBL/GenBank/DDBJ databases">
        <title>Seonamhaeicola sediminis sp. nov., isolated from marine sediment.</title>
        <authorList>
            <person name="Cao W.R."/>
        </authorList>
    </citation>
    <scope>NUCLEOTIDE SEQUENCE [LARGE SCALE GENOMIC DNA]</scope>
    <source>
        <strain evidence="2 3">1505</strain>
    </source>
</reference>
<evidence type="ECO:0000313" key="2">
    <source>
        <dbReference type="EMBL" id="TXG37018.1"/>
    </source>
</evidence>
<dbReference type="AlphaFoldDB" id="A0A5C7GHE6"/>
<protein>
    <submittedName>
        <fullName evidence="2">T9SS type A sorting domain-containing protein</fullName>
    </submittedName>
</protein>
<dbReference type="OrthoDB" id="1652165at2"/>
<dbReference type="EMBL" id="VRKQ01000010">
    <property type="protein sequence ID" value="TXG37018.1"/>
    <property type="molecule type" value="Genomic_DNA"/>
</dbReference>
<keyword evidence="3" id="KW-1185">Reference proteome</keyword>
<evidence type="ECO:0000256" key="1">
    <source>
        <dbReference type="ARBA" id="ARBA00022729"/>
    </source>
</evidence>
<evidence type="ECO:0000313" key="3">
    <source>
        <dbReference type="Proteomes" id="UP000321080"/>
    </source>
</evidence>
<dbReference type="InterPro" id="IPR026444">
    <property type="entry name" value="Secre_tail"/>
</dbReference>
<keyword evidence="1" id="KW-0732">Signal</keyword>
<dbReference type="RefSeq" id="WP_147768130.1">
    <property type="nucleotide sequence ID" value="NZ_VRKQ01000010.1"/>
</dbReference>
<organism evidence="2 3">
    <name type="scientific">Seonamhaeicola maritimus</name>
    <dbReference type="NCBI Taxonomy" id="2591822"/>
    <lineage>
        <taxon>Bacteria</taxon>
        <taxon>Pseudomonadati</taxon>
        <taxon>Bacteroidota</taxon>
        <taxon>Flavobacteriia</taxon>
        <taxon>Flavobacteriales</taxon>
        <taxon>Flavobacteriaceae</taxon>
    </lineage>
</organism>
<sequence length="776" mass="84515">MKKVFSILILLVCPIIYGQSIFSNDIIGSNPHLDNPYITGQIVDPNITVTGIGRGSGLSNPANTNNRYNARGWDSVTLDSNDYFEFTLVPNSGYSINFSSFIYTGQISGSGPVNFAFRSSLDNYSADIGVPLANGATIDLSSINYQGITSSITFRIYSWSANSNAGTFSINDFTFNGTVTPVCLTSTTWDGSSWDNGNPNINVAATINGNYSTVAQTSFSACSLTINAGTLIIGNNDYVEVQNDLVVNDAMIVRPQGAFIQVDDSATVTVSGTITVEKETAPANQWYEYTYWSSPVSGATISNGLADAQTGRIFSYNAQNYLDATAENNNDDTTTPGQDDVDDDNNDWQSVSAATVMTPGMGYASTHNRTIFESSPGSPKQFIYTFNGAFNNGVISVPIYRNDSETNDKNWNFIGNPYPSSIDADAFFTYNPDVDGIIYLWSQNTPPSSTANGNQVLNFSDSDYAMINETGESAGGDGVTPSRFIPSGQGFFVTYDDAATPISTSGDISEGSITFNNAMRVRGTSNNSQFFKTSNSKIKTASNFENKLWIDLTSNNGVFNQVLIGYVEGATNKFDGPRFDAAKTTSLERYASLYSTIKGSDKKLVIQGKNPYDLTLNEKIGLGFSTTIHIPTQFKLSIEKLQGEFLSNNTIYLKDKLLNKHHDLSSSDYSFTSEIGEFNNRFEITFKANASYNNSVAQKAGVKIFELDNGNINFSSINDLSIKSVQVFDFLSSPLYNLKGSFDSKAFNLSKLKKAVYIAKIEFSNGTIVTKKFIIK</sequence>
<proteinExistence type="predicted"/>